<organism evidence="1">
    <name type="scientific">Rhizophora mucronata</name>
    <name type="common">Asiatic mangrove</name>
    <dbReference type="NCBI Taxonomy" id="61149"/>
    <lineage>
        <taxon>Eukaryota</taxon>
        <taxon>Viridiplantae</taxon>
        <taxon>Streptophyta</taxon>
        <taxon>Embryophyta</taxon>
        <taxon>Tracheophyta</taxon>
        <taxon>Spermatophyta</taxon>
        <taxon>Magnoliopsida</taxon>
        <taxon>eudicotyledons</taxon>
        <taxon>Gunneridae</taxon>
        <taxon>Pentapetalae</taxon>
        <taxon>rosids</taxon>
        <taxon>fabids</taxon>
        <taxon>Malpighiales</taxon>
        <taxon>Rhizophoraceae</taxon>
        <taxon>Rhizophora</taxon>
    </lineage>
</organism>
<sequence>MGVIPTLQTKTTFQFYLLSVSFADKKISSRNKLKGAEYPHLVILVPFLHQVPHVHLSMQSLHVTVCQALGS</sequence>
<dbReference type="AlphaFoldDB" id="A0A2P2MUA5"/>
<evidence type="ECO:0000313" key="1">
    <source>
        <dbReference type="EMBL" id="MBX33800.1"/>
    </source>
</evidence>
<reference evidence="1" key="1">
    <citation type="submission" date="2018-02" db="EMBL/GenBank/DDBJ databases">
        <title>Rhizophora mucronata_Transcriptome.</title>
        <authorList>
            <person name="Meera S.P."/>
            <person name="Sreeshan A."/>
            <person name="Augustine A."/>
        </authorList>
    </citation>
    <scope>NUCLEOTIDE SEQUENCE</scope>
    <source>
        <tissue evidence="1">Leaf</tissue>
    </source>
</reference>
<protein>
    <submittedName>
        <fullName evidence="1">Uncharacterized protein</fullName>
    </submittedName>
</protein>
<proteinExistence type="predicted"/>
<accession>A0A2P2MUA5</accession>
<name>A0A2P2MUA5_RHIMU</name>
<dbReference type="EMBL" id="GGEC01053316">
    <property type="protein sequence ID" value="MBX33800.1"/>
    <property type="molecule type" value="Transcribed_RNA"/>
</dbReference>